<accession>A0A084VUR1</accession>
<evidence type="ECO:0000256" key="3">
    <source>
        <dbReference type="ARBA" id="ARBA00004123"/>
    </source>
</evidence>
<dbReference type="EMBL" id="KE525139">
    <property type="protein sequence ID" value="KFB41705.1"/>
    <property type="molecule type" value="Genomic_DNA"/>
</dbReference>
<dbReference type="GO" id="GO:0003918">
    <property type="term" value="F:DNA topoisomerase type II (double strand cut, ATP-hydrolyzing) activity"/>
    <property type="evidence" value="ECO:0007669"/>
    <property type="project" value="UniProtKB-UniRule"/>
</dbReference>
<dbReference type="InterPro" id="IPR036078">
    <property type="entry name" value="Spo11/TopoVI_A_sf"/>
</dbReference>
<dbReference type="Gene3D" id="1.10.10.10">
    <property type="entry name" value="Winged helix-like DNA-binding domain superfamily/Winged helix DNA-binding domain"/>
    <property type="match status" value="1"/>
</dbReference>
<evidence type="ECO:0000256" key="2">
    <source>
        <dbReference type="ARBA" id="ARBA00001946"/>
    </source>
</evidence>
<dbReference type="PANTHER" id="PTHR10848">
    <property type="entry name" value="MEIOTIC RECOMBINATION PROTEIN SPO11"/>
    <property type="match status" value="1"/>
</dbReference>
<dbReference type="PRINTS" id="PR01550">
    <property type="entry name" value="TOP6AFAMILY"/>
</dbReference>
<evidence type="ECO:0000259" key="14">
    <source>
        <dbReference type="Pfam" id="PF21180"/>
    </source>
</evidence>
<dbReference type="Gene3D" id="3.40.1360.10">
    <property type="match status" value="1"/>
</dbReference>
<dbReference type="VEuPathDB" id="VectorBase:ASIS017207"/>
<dbReference type="InterPro" id="IPR013049">
    <property type="entry name" value="Spo11/TopoVI_A_N"/>
</dbReference>
<evidence type="ECO:0000256" key="5">
    <source>
        <dbReference type="ARBA" id="ARBA00012895"/>
    </source>
</evidence>
<evidence type="ECO:0000256" key="8">
    <source>
        <dbReference type="ARBA" id="ARBA00023029"/>
    </source>
</evidence>
<feature type="domain" description="Spo11/DNA topoisomerase VI subunit A N-terminal" evidence="13">
    <location>
        <begin position="281"/>
        <end position="342"/>
    </location>
</feature>
<keyword evidence="9 12" id="KW-0238">DNA-binding</keyword>
<evidence type="ECO:0000259" key="13">
    <source>
        <dbReference type="Pfam" id="PF04406"/>
    </source>
</evidence>
<dbReference type="InterPro" id="IPR013048">
    <property type="entry name" value="Meiotic_Spo11"/>
</dbReference>
<dbReference type="GO" id="GO:0007131">
    <property type="term" value="P:reciprocal meiotic recombination"/>
    <property type="evidence" value="ECO:0007669"/>
    <property type="project" value="TreeGrafter"/>
</dbReference>
<protein>
    <recommendedName>
        <fullName evidence="5">DNA topoisomerase (ATP-hydrolyzing)</fullName>
        <ecNumber evidence="5">5.6.2.2</ecNumber>
    </recommendedName>
</protein>
<evidence type="ECO:0000256" key="10">
    <source>
        <dbReference type="ARBA" id="ARBA00023235"/>
    </source>
</evidence>
<dbReference type="EMBL" id="ATLV01016989">
    <property type="status" value="NOT_ANNOTATED_CDS"/>
    <property type="molecule type" value="Genomic_DNA"/>
</dbReference>
<reference evidence="16" key="2">
    <citation type="submission" date="2020-05" db="UniProtKB">
        <authorList>
            <consortium name="EnsemblMetazoa"/>
        </authorList>
    </citation>
    <scope>IDENTIFICATION</scope>
</reference>
<evidence type="ECO:0000256" key="9">
    <source>
        <dbReference type="ARBA" id="ARBA00023125"/>
    </source>
</evidence>
<dbReference type="InterPro" id="IPR002815">
    <property type="entry name" value="Spo11/TopoVI_A"/>
</dbReference>
<dbReference type="AlphaFoldDB" id="A0A084VUR1"/>
<evidence type="ECO:0000256" key="7">
    <source>
        <dbReference type="ARBA" id="ARBA00022842"/>
    </source>
</evidence>
<evidence type="ECO:0000256" key="4">
    <source>
        <dbReference type="ARBA" id="ARBA00006559"/>
    </source>
</evidence>
<comment type="cofactor">
    <cofactor evidence="2">
        <name>Mg(2+)</name>
        <dbReference type="ChEBI" id="CHEBI:18420"/>
    </cofactor>
</comment>
<keyword evidence="10 12" id="KW-0413">Isomerase</keyword>
<dbReference type="OrthoDB" id="5377392at2759"/>
<evidence type="ECO:0000256" key="11">
    <source>
        <dbReference type="ARBA" id="ARBA00023242"/>
    </source>
</evidence>
<dbReference type="GO" id="GO:0003677">
    <property type="term" value="F:DNA binding"/>
    <property type="evidence" value="ECO:0007669"/>
    <property type="project" value="UniProtKB-UniRule"/>
</dbReference>
<dbReference type="InterPro" id="IPR036388">
    <property type="entry name" value="WH-like_DNA-bd_sf"/>
</dbReference>
<reference evidence="15 17" key="1">
    <citation type="journal article" date="2014" name="BMC Genomics">
        <title>Genome sequence of Anopheles sinensis provides insight into genetics basis of mosquito competence for malaria parasites.</title>
        <authorList>
            <person name="Zhou D."/>
            <person name="Zhang D."/>
            <person name="Ding G."/>
            <person name="Shi L."/>
            <person name="Hou Q."/>
            <person name="Ye Y."/>
            <person name="Xu Y."/>
            <person name="Zhou H."/>
            <person name="Xiong C."/>
            <person name="Li S."/>
            <person name="Yu J."/>
            <person name="Hong S."/>
            <person name="Yu X."/>
            <person name="Zou P."/>
            <person name="Chen C."/>
            <person name="Chang X."/>
            <person name="Wang W."/>
            <person name="Lv Y."/>
            <person name="Sun Y."/>
            <person name="Ma L."/>
            <person name="Shen B."/>
            <person name="Zhu C."/>
        </authorList>
    </citation>
    <scope>NUCLEOTIDE SEQUENCE [LARGE SCALE GENOMIC DNA]</scope>
</reference>
<dbReference type="SUPFAM" id="SSF56726">
    <property type="entry name" value="DNA topoisomerase IV, alpha subunit"/>
    <property type="match status" value="1"/>
</dbReference>
<feature type="domain" description="Topoisomerase 6 subunit A/Spo11 TOPRIM" evidence="14">
    <location>
        <begin position="391"/>
        <end position="557"/>
    </location>
</feature>
<dbReference type="Pfam" id="PF21180">
    <property type="entry name" value="TOP6A-Spo11_Toprim"/>
    <property type="match status" value="1"/>
</dbReference>
<keyword evidence="11" id="KW-0539">Nucleus</keyword>
<evidence type="ECO:0000313" key="15">
    <source>
        <dbReference type="EMBL" id="KFB41705.1"/>
    </source>
</evidence>
<gene>
    <name evidence="15" type="ORF">ZHAS_00009337</name>
</gene>
<evidence type="ECO:0000256" key="6">
    <source>
        <dbReference type="ARBA" id="ARBA00022723"/>
    </source>
</evidence>
<dbReference type="CDD" id="cd00223">
    <property type="entry name" value="TOPRIM_TopoIIB_SPO"/>
    <property type="match status" value="1"/>
</dbReference>
<evidence type="ECO:0000256" key="12">
    <source>
        <dbReference type="PROSITE-ProRule" id="PRU01385"/>
    </source>
</evidence>
<dbReference type="GO" id="GO:0042138">
    <property type="term" value="P:meiotic DNA double-strand break formation"/>
    <property type="evidence" value="ECO:0007669"/>
    <property type="project" value="InterPro"/>
</dbReference>
<evidence type="ECO:0000313" key="16">
    <source>
        <dbReference type="EnsemblMetazoa" id="ASIC009337-PA"/>
    </source>
</evidence>
<dbReference type="STRING" id="74873.A0A084VUR1"/>
<organism evidence="15">
    <name type="scientific">Anopheles sinensis</name>
    <name type="common">Mosquito</name>
    <dbReference type="NCBI Taxonomy" id="74873"/>
    <lineage>
        <taxon>Eukaryota</taxon>
        <taxon>Metazoa</taxon>
        <taxon>Ecdysozoa</taxon>
        <taxon>Arthropoda</taxon>
        <taxon>Hexapoda</taxon>
        <taxon>Insecta</taxon>
        <taxon>Pterygota</taxon>
        <taxon>Neoptera</taxon>
        <taxon>Endopterygota</taxon>
        <taxon>Diptera</taxon>
        <taxon>Nematocera</taxon>
        <taxon>Culicoidea</taxon>
        <taxon>Culicidae</taxon>
        <taxon>Anophelinae</taxon>
        <taxon>Anopheles</taxon>
    </lineage>
</organism>
<keyword evidence="6" id="KW-0479">Metal-binding</keyword>
<dbReference type="GO" id="GO:0000228">
    <property type="term" value="C:nuclear chromosome"/>
    <property type="evidence" value="ECO:0007669"/>
    <property type="project" value="TreeGrafter"/>
</dbReference>
<comment type="subcellular location">
    <subcellularLocation>
        <location evidence="3">Nucleus</location>
    </subcellularLocation>
</comment>
<dbReference type="GO" id="GO:0005524">
    <property type="term" value="F:ATP binding"/>
    <property type="evidence" value="ECO:0007669"/>
    <property type="project" value="InterPro"/>
</dbReference>
<dbReference type="PROSITE" id="PS52041">
    <property type="entry name" value="TOPO_IIB"/>
    <property type="match status" value="1"/>
</dbReference>
<dbReference type="GO" id="GO:0000706">
    <property type="term" value="P:meiotic DNA double-strand break processing"/>
    <property type="evidence" value="ECO:0007669"/>
    <property type="project" value="TreeGrafter"/>
</dbReference>
<dbReference type="EnsemblMetazoa" id="ASIC009337-RA">
    <property type="protein sequence ID" value="ASIC009337-PA"/>
    <property type="gene ID" value="ASIC009337"/>
</dbReference>
<dbReference type="EC" id="5.6.2.2" evidence="5"/>
<dbReference type="VEuPathDB" id="VectorBase:ASIC009337"/>
<evidence type="ECO:0000256" key="1">
    <source>
        <dbReference type="ARBA" id="ARBA00000185"/>
    </source>
</evidence>
<dbReference type="PRINTS" id="PR01551">
    <property type="entry name" value="SPO11HOMOLOG"/>
</dbReference>
<dbReference type="Pfam" id="PF04406">
    <property type="entry name" value="TP6A_N"/>
    <property type="match status" value="1"/>
</dbReference>
<name>A0A084VUR1_ANOSI</name>
<feature type="active site" description="O-(5'-phospho-DNA)-tyrosine intermediate" evidence="12">
    <location>
        <position position="310"/>
    </location>
</feature>
<dbReference type="PANTHER" id="PTHR10848:SF0">
    <property type="entry name" value="MEIOTIC RECOMBINATION PROTEIN SPO11"/>
    <property type="match status" value="1"/>
</dbReference>
<sequence length="564" mass="63212">MQNVSIESPMWSRSILNLFEDCGGTDINSCVQMVEPHDPEQKKSIPYNDSIEISTTALEALYERYVLSDTSDADVESGSSNLSDSSTFCLEEAMVEPSMPAEAVEDELPNLCALEEATCIEDLKACLPIVATCDQKEKNNGCIDNDSCFKKDDEDRLESAPFVENVSESEHSCKSPTQTADKWDVEQYTPSQLSDSLIDSGFDDIEHILDASQPSEVPERHRQLQDRIVDLLHQIEQSISEGVPLSVRKKPTWQNCSMESGILQSNSLSQGDKIIKPIDCRRLQLMVRLLASVYQLLATRTSCTKRELYYLHLDLAQSPCYTYAALDDVCALLDADAWELNVFNTSKGLIAGPLVIKLACGRTVDCNVRWGTSVPLDVGSVVELQLSATLVLVVEKDTVFKRLLEDGIMEKFSNRVLLITGKGYPDISTRLLLKKISICTDVPICGLMDADPHGIEILCVYKFGSLAMAYQQQSLAVPIMRWIGLFPSDIELFGLRGIPLRENELKKIEHIIKRPYTEGIFERELLFLRQLATKTEIESLYHIASDFMTTVYLPLKLKELRLNV</sequence>
<comment type="catalytic activity">
    <reaction evidence="1 12">
        <text>ATP-dependent breakage, passage and rejoining of double-stranded DNA.</text>
        <dbReference type="EC" id="5.6.2.2"/>
    </reaction>
</comment>
<proteinExistence type="inferred from homology"/>
<keyword evidence="7" id="KW-0460">Magnesium</keyword>
<dbReference type="GO" id="GO:0046872">
    <property type="term" value="F:metal ion binding"/>
    <property type="evidence" value="ECO:0007669"/>
    <property type="project" value="UniProtKB-KW"/>
</dbReference>
<evidence type="ECO:0000313" key="17">
    <source>
        <dbReference type="Proteomes" id="UP000030765"/>
    </source>
</evidence>
<comment type="similarity">
    <text evidence="4 12">Belongs to the TOP6A family.</text>
</comment>
<keyword evidence="8 12" id="KW-0799">Topoisomerase</keyword>
<keyword evidence="17" id="KW-1185">Reference proteome</keyword>
<dbReference type="Proteomes" id="UP000030765">
    <property type="component" value="Unassembled WGS sequence"/>
</dbReference>
<dbReference type="InterPro" id="IPR034136">
    <property type="entry name" value="TOPRIM_Topo6A/Spo11"/>
</dbReference>